<evidence type="ECO:0000313" key="14">
    <source>
        <dbReference type="Proteomes" id="UP001149813"/>
    </source>
</evidence>
<dbReference type="PANTHER" id="PTHR11097:SF14">
    <property type="entry name" value="EXOSOME COMPLEX COMPONENT RRP45"/>
    <property type="match status" value="1"/>
</dbReference>
<dbReference type="InterPro" id="IPR020568">
    <property type="entry name" value="Ribosomal_Su5_D2-typ_SF"/>
</dbReference>
<dbReference type="GO" id="GO:0000467">
    <property type="term" value="P:exonucleolytic trimming to generate mature 3'-end of 5.8S rRNA from tricistronic rRNA transcript (SSU-rRNA, 5.8S rRNA, LSU-rRNA)"/>
    <property type="evidence" value="ECO:0007669"/>
    <property type="project" value="TreeGrafter"/>
</dbReference>
<gene>
    <name evidence="13" type="primary">RRP45</name>
    <name evidence="13" type="ORF">LPJ53_004293</name>
</gene>
<evidence type="ECO:0000256" key="9">
    <source>
        <dbReference type="ARBA" id="ARBA00023242"/>
    </source>
</evidence>
<organism evidence="13 14">
    <name type="scientific">Coemansia erecta</name>
    <dbReference type="NCBI Taxonomy" id="147472"/>
    <lineage>
        <taxon>Eukaryota</taxon>
        <taxon>Fungi</taxon>
        <taxon>Fungi incertae sedis</taxon>
        <taxon>Zoopagomycota</taxon>
        <taxon>Kickxellomycotina</taxon>
        <taxon>Kickxellomycetes</taxon>
        <taxon>Kickxellales</taxon>
        <taxon>Kickxellaceae</taxon>
        <taxon>Coemansia</taxon>
    </lineage>
</organism>
<dbReference type="FunFam" id="3.30.230.70:FF:000005">
    <property type="entry name" value="Exosome complex component RRP45"/>
    <property type="match status" value="1"/>
</dbReference>
<dbReference type="GO" id="GO:0034473">
    <property type="term" value="P:U1 snRNA 3'-end processing"/>
    <property type="evidence" value="ECO:0007669"/>
    <property type="project" value="TreeGrafter"/>
</dbReference>
<dbReference type="CDD" id="cd11368">
    <property type="entry name" value="RNase_PH_RRP45"/>
    <property type="match status" value="1"/>
</dbReference>
<dbReference type="GO" id="GO:0000176">
    <property type="term" value="C:nuclear exosome (RNase complex)"/>
    <property type="evidence" value="ECO:0007669"/>
    <property type="project" value="UniProtKB-ARBA"/>
</dbReference>
<dbReference type="InterPro" id="IPR015847">
    <property type="entry name" value="ExoRNase_PH_dom2"/>
</dbReference>
<dbReference type="OrthoDB" id="10264038at2759"/>
<comment type="caution">
    <text evidence="13">The sequence shown here is derived from an EMBL/GenBank/DDBJ whole genome shotgun (WGS) entry which is preliminary data.</text>
</comment>
<dbReference type="Proteomes" id="UP001149813">
    <property type="component" value="Unassembled WGS sequence"/>
</dbReference>
<feature type="domain" description="Exoribonuclease phosphorolytic" evidence="12">
    <location>
        <begin position="188"/>
        <end position="256"/>
    </location>
</feature>
<dbReference type="PANTHER" id="PTHR11097">
    <property type="entry name" value="EXOSOME COMPLEX EXONUCLEASE RIBOSOMAL RNA PROCESSING PROTEIN"/>
    <property type="match status" value="1"/>
</dbReference>
<keyword evidence="9" id="KW-0539">Nucleus</keyword>
<dbReference type="InterPro" id="IPR033100">
    <property type="entry name" value="Rrp45"/>
</dbReference>
<evidence type="ECO:0000256" key="2">
    <source>
        <dbReference type="ARBA" id="ARBA00004604"/>
    </source>
</evidence>
<evidence type="ECO:0000259" key="11">
    <source>
        <dbReference type="Pfam" id="PF01138"/>
    </source>
</evidence>
<dbReference type="GO" id="GO:0005730">
    <property type="term" value="C:nucleolus"/>
    <property type="evidence" value="ECO:0007669"/>
    <property type="project" value="UniProtKB-SubCell"/>
</dbReference>
<dbReference type="Pfam" id="PF03725">
    <property type="entry name" value="RNase_PH_C"/>
    <property type="match status" value="1"/>
</dbReference>
<evidence type="ECO:0000259" key="12">
    <source>
        <dbReference type="Pfam" id="PF03725"/>
    </source>
</evidence>
<evidence type="ECO:0000256" key="10">
    <source>
        <dbReference type="ARBA" id="ARBA00077933"/>
    </source>
</evidence>
<dbReference type="InterPro" id="IPR001247">
    <property type="entry name" value="ExoRNase_PH_dom1"/>
</dbReference>
<dbReference type="AlphaFoldDB" id="A0A9W7XUL8"/>
<dbReference type="GO" id="GO:0016075">
    <property type="term" value="P:rRNA catabolic process"/>
    <property type="evidence" value="ECO:0007669"/>
    <property type="project" value="TreeGrafter"/>
</dbReference>
<dbReference type="InterPro" id="IPR050590">
    <property type="entry name" value="Exosome_comp_Rrp42_subfam"/>
</dbReference>
<dbReference type="GO" id="GO:0034475">
    <property type="term" value="P:U4 snRNA 3'-end processing"/>
    <property type="evidence" value="ECO:0007669"/>
    <property type="project" value="TreeGrafter"/>
</dbReference>
<proteinExistence type="inferred from homology"/>
<dbReference type="GO" id="GO:0000177">
    <property type="term" value="C:cytoplasmic exosome (RNase complex)"/>
    <property type="evidence" value="ECO:0007669"/>
    <property type="project" value="TreeGrafter"/>
</dbReference>
<reference evidence="13" key="1">
    <citation type="submission" date="2022-07" db="EMBL/GenBank/DDBJ databases">
        <title>Phylogenomic reconstructions and comparative analyses of Kickxellomycotina fungi.</title>
        <authorList>
            <person name="Reynolds N.K."/>
            <person name="Stajich J.E."/>
            <person name="Barry K."/>
            <person name="Grigoriev I.V."/>
            <person name="Crous P."/>
            <person name="Smith M.E."/>
        </authorList>
    </citation>
    <scope>NUCLEOTIDE SEQUENCE</scope>
    <source>
        <strain evidence="13">NBRC 32514</strain>
    </source>
</reference>
<dbReference type="InterPro" id="IPR036345">
    <property type="entry name" value="ExoRNase_PH_dom2_sf"/>
</dbReference>
<evidence type="ECO:0000256" key="1">
    <source>
        <dbReference type="ARBA" id="ARBA00004496"/>
    </source>
</evidence>
<keyword evidence="8" id="KW-0694">RNA-binding</keyword>
<dbReference type="GO" id="GO:0034476">
    <property type="term" value="P:U5 snRNA 3'-end processing"/>
    <property type="evidence" value="ECO:0007669"/>
    <property type="project" value="TreeGrafter"/>
</dbReference>
<keyword evidence="7" id="KW-0271">Exosome</keyword>
<dbReference type="SUPFAM" id="SSF54211">
    <property type="entry name" value="Ribosomal protein S5 domain 2-like"/>
    <property type="match status" value="1"/>
</dbReference>
<dbReference type="Gene3D" id="3.30.230.70">
    <property type="entry name" value="GHMP Kinase, N-terminal domain"/>
    <property type="match status" value="1"/>
</dbReference>
<comment type="similarity">
    <text evidence="3">Belongs to the RNase PH family.</text>
</comment>
<evidence type="ECO:0000256" key="8">
    <source>
        <dbReference type="ARBA" id="ARBA00022884"/>
    </source>
</evidence>
<evidence type="ECO:0000256" key="7">
    <source>
        <dbReference type="ARBA" id="ARBA00022835"/>
    </source>
</evidence>
<name>A0A9W7XUL8_9FUNG</name>
<dbReference type="SUPFAM" id="SSF55666">
    <property type="entry name" value="Ribonuclease PH domain 2-like"/>
    <property type="match status" value="1"/>
</dbReference>
<dbReference type="InterPro" id="IPR027408">
    <property type="entry name" value="PNPase/RNase_PH_dom_sf"/>
</dbReference>
<dbReference type="GO" id="GO:0071038">
    <property type="term" value="P:TRAMP-dependent tRNA surveillance pathway"/>
    <property type="evidence" value="ECO:0007669"/>
    <property type="project" value="TreeGrafter"/>
</dbReference>
<evidence type="ECO:0000256" key="3">
    <source>
        <dbReference type="ARBA" id="ARBA00006678"/>
    </source>
</evidence>
<accession>A0A9W7XUL8</accession>
<evidence type="ECO:0000256" key="4">
    <source>
        <dbReference type="ARBA" id="ARBA00019572"/>
    </source>
</evidence>
<dbReference type="Pfam" id="PF01138">
    <property type="entry name" value="RNase_PH"/>
    <property type="match status" value="1"/>
</dbReference>
<evidence type="ECO:0000256" key="5">
    <source>
        <dbReference type="ARBA" id="ARBA00022490"/>
    </source>
</evidence>
<keyword evidence="5" id="KW-0963">Cytoplasm</keyword>
<evidence type="ECO:0000256" key="6">
    <source>
        <dbReference type="ARBA" id="ARBA00022552"/>
    </source>
</evidence>
<keyword evidence="14" id="KW-1185">Reference proteome</keyword>
<feature type="domain" description="Exoribonuclease phosphorolytic" evidence="11">
    <location>
        <begin position="33"/>
        <end position="162"/>
    </location>
</feature>
<comment type="subcellular location">
    <subcellularLocation>
        <location evidence="1">Cytoplasm</location>
    </subcellularLocation>
    <subcellularLocation>
        <location evidence="2">Nucleus</location>
        <location evidence="2">Nucleolus</location>
    </subcellularLocation>
</comment>
<dbReference type="EMBL" id="JANBOJ010000193">
    <property type="protein sequence ID" value="KAJ1721154.1"/>
    <property type="molecule type" value="Genomic_DNA"/>
</dbReference>
<evidence type="ECO:0000313" key="13">
    <source>
        <dbReference type="EMBL" id="KAJ1721154.1"/>
    </source>
</evidence>
<dbReference type="GO" id="GO:0071028">
    <property type="term" value="P:nuclear mRNA surveillance"/>
    <property type="evidence" value="ECO:0007669"/>
    <property type="project" value="TreeGrafter"/>
</dbReference>
<dbReference type="GO" id="GO:0035925">
    <property type="term" value="F:mRNA 3'-UTR AU-rich region binding"/>
    <property type="evidence" value="ECO:0007669"/>
    <property type="project" value="TreeGrafter"/>
</dbReference>
<sequence>MVAEIGPSSIETAFILEALGKGVRVDGRGIYDYRGLRIACGPASGMVEVQLGQTRVLARVACEVTRPAAERPTEGTVQFSSELGTLAAFSLDRAVAQEVSIARMIERVIRQSRAVDTEALCIVAGEQVWALRVDLHFIDHAGNLVDAACVAAVAALRHFRRPDVTVDGGRAVIHDPRERNPVPLSIHHTPVCVSFAFMGKAGELVVVDPEAREELVQQAAFTVTMNAHKEVCALNKAGGVALGPEQIRRCTQIAVEKAGEITDAINAALKTAAAEEAAAAQ</sequence>
<protein>
    <recommendedName>
        <fullName evidence="4">Exosome complex component RRP45</fullName>
    </recommendedName>
    <alternativeName>
        <fullName evidence="10">Ribosomal RNA-processing protein 45</fullName>
    </alternativeName>
</protein>
<keyword evidence="6" id="KW-0698">rRNA processing</keyword>
<dbReference type="GO" id="GO:0071035">
    <property type="term" value="P:nuclear polyadenylation-dependent rRNA catabolic process"/>
    <property type="evidence" value="ECO:0007669"/>
    <property type="project" value="TreeGrafter"/>
</dbReference>